<evidence type="ECO:0000256" key="4">
    <source>
        <dbReference type="ARBA" id="ARBA00022723"/>
    </source>
</evidence>
<dbReference type="InterPro" id="IPR028883">
    <property type="entry name" value="tRNA_aden_deaminase"/>
</dbReference>
<dbReference type="CDD" id="cd01285">
    <property type="entry name" value="nucleoside_deaminase"/>
    <property type="match status" value="1"/>
</dbReference>
<keyword evidence="6 8" id="KW-0862">Zinc</keyword>
<keyword evidence="4 8" id="KW-0479">Metal-binding</keyword>
<dbReference type="HAMAP" id="MF_00972">
    <property type="entry name" value="tRNA_aden_deaminase"/>
    <property type="match status" value="1"/>
</dbReference>
<dbReference type="SUPFAM" id="SSF53927">
    <property type="entry name" value="Cytidine deaminase-like"/>
    <property type="match status" value="1"/>
</dbReference>
<dbReference type="GO" id="GO:0002100">
    <property type="term" value="P:tRNA wobble adenosine to inosine editing"/>
    <property type="evidence" value="ECO:0007669"/>
    <property type="project" value="UniProtKB-UniRule"/>
</dbReference>
<keyword evidence="5 8" id="KW-0378">Hydrolase</keyword>
<feature type="domain" description="CMP/dCMP-type deaminase" evidence="9">
    <location>
        <begin position="23"/>
        <end position="133"/>
    </location>
</feature>
<proteinExistence type="inferred from homology"/>
<name>A0A1T5GZY3_9BACT</name>
<comment type="catalytic activity">
    <reaction evidence="7 8">
        <text>adenosine(34) in tRNA + H2O + H(+) = inosine(34) in tRNA + NH4(+)</text>
        <dbReference type="Rhea" id="RHEA:43168"/>
        <dbReference type="Rhea" id="RHEA-COMP:10373"/>
        <dbReference type="Rhea" id="RHEA-COMP:10374"/>
        <dbReference type="ChEBI" id="CHEBI:15377"/>
        <dbReference type="ChEBI" id="CHEBI:15378"/>
        <dbReference type="ChEBI" id="CHEBI:28938"/>
        <dbReference type="ChEBI" id="CHEBI:74411"/>
        <dbReference type="ChEBI" id="CHEBI:82852"/>
        <dbReference type="EC" id="3.5.4.33"/>
    </reaction>
</comment>
<organism evidence="10 11">
    <name type="scientific">Dyadobacter psychrophilus</name>
    <dbReference type="NCBI Taxonomy" id="651661"/>
    <lineage>
        <taxon>Bacteria</taxon>
        <taxon>Pseudomonadati</taxon>
        <taxon>Bacteroidota</taxon>
        <taxon>Cytophagia</taxon>
        <taxon>Cytophagales</taxon>
        <taxon>Spirosomataceae</taxon>
        <taxon>Dyadobacter</taxon>
    </lineage>
</organism>
<gene>
    <name evidence="8" type="primary">tadA</name>
    <name evidence="10" type="ORF">SAMN05660293_04704</name>
</gene>
<dbReference type="InterPro" id="IPR002125">
    <property type="entry name" value="CMP_dCMP_dom"/>
</dbReference>
<dbReference type="Gene3D" id="3.40.140.10">
    <property type="entry name" value="Cytidine Deaminase, domain 2"/>
    <property type="match status" value="1"/>
</dbReference>
<comment type="similarity">
    <text evidence="1">Belongs to the cytidine and deoxycytidylate deaminase family. ADAT2 subfamily.</text>
</comment>
<dbReference type="Proteomes" id="UP000190897">
    <property type="component" value="Unassembled WGS sequence"/>
</dbReference>
<evidence type="ECO:0000256" key="5">
    <source>
        <dbReference type="ARBA" id="ARBA00022801"/>
    </source>
</evidence>
<keyword evidence="11" id="KW-1185">Reference proteome</keyword>
<evidence type="ECO:0000259" key="9">
    <source>
        <dbReference type="PROSITE" id="PS51747"/>
    </source>
</evidence>
<dbReference type="EC" id="3.5.4.33" evidence="8"/>
<feature type="binding site" evidence="8">
    <location>
        <position position="107"/>
    </location>
    <ligand>
        <name>Zn(2+)</name>
        <dbReference type="ChEBI" id="CHEBI:29105"/>
        <note>catalytic</note>
    </ligand>
</feature>
<keyword evidence="3 8" id="KW-0819">tRNA processing</keyword>
<evidence type="ECO:0000256" key="2">
    <source>
        <dbReference type="ARBA" id="ARBA00011738"/>
    </source>
</evidence>
<dbReference type="PANTHER" id="PTHR11079:SF202">
    <property type="entry name" value="TRNA-SPECIFIC ADENOSINE DEAMINASE"/>
    <property type="match status" value="1"/>
</dbReference>
<dbReference type="GO" id="GO:0052717">
    <property type="term" value="F:tRNA-specific adenosine-34 deaminase activity"/>
    <property type="evidence" value="ECO:0007669"/>
    <property type="project" value="UniProtKB-UniRule"/>
</dbReference>
<evidence type="ECO:0000256" key="6">
    <source>
        <dbReference type="ARBA" id="ARBA00022833"/>
    </source>
</evidence>
<evidence type="ECO:0000313" key="11">
    <source>
        <dbReference type="Proteomes" id="UP000190897"/>
    </source>
</evidence>
<feature type="binding site" evidence="8">
    <location>
        <position position="104"/>
    </location>
    <ligand>
        <name>Zn(2+)</name>
        <dbReference type="ChEBI" id="CHEBI:29105"/>
        <note>catalytic</note>
    </ligand>
</feature>
<dbReference type="PROSITE" id="PS51747">
    <property type="entry name" value="CYT_DCMP_DEAMINASES_2"/>
    <property type="match status" value="1"/>
</dbReference>
<dbReference type="InterPro" id="IPR016193">
    <property type="entry name" value="Cytidine_deaminase-like"/>
</dbReference>
<dbReference type="STRING" id="651661.SAMN05660293_04704"/>
<dbReference type="EMBL" id="FUZA01000007">
    <property type="protein sequence ID" value="SKC14023.1"/>
    <property type="molecule type" value="Genomic_DNA"/>
</dbReference>
<dbReference type="PANTHER" id="PTHR11079">
    <property type="entry name" value="CYTOSINE DEAMINASE FAMILY MEMBER"/>
    <property type="match status" value="1"/>
</dbReference>
<evidence type="ECO:0000256" key="3">
    <source>
        <dbReference type="ARBA" id="ARBA00022694"/>
    </source>
</evidence>
<sequence length="166" mass="18519">MLSDECPVFIKQRTYTLNIQADILDNYFMAEAMRQAEKAYEEGEIPVGAVVVIGERIIGKGYNQTEKLNDVTAHAEMIAITAASDNLGSKYLSDCTLYVTLEPCVMCAGALYWTQMNRVVFGAADEKRGFARLGKVILHPKTSLTTGILARESQELLLKFFKKLRT</sequence>
<dbReference type="AlphaFoldDB" id="A0A1T5GZY3"/>
<dbReference type="InterPro" id="IPR016192">
    <property type="entry name" value="APOBEC/CMP_deaminase_Zn-bd"/>
</dbReference>
<feature type="active site" description="Proton donor" evidence="8">
    <location>
        <position position="76"/>
    </location>
</feature>
<accession>A0A1T5GZY3</accession>
<evidence type="ECO:0000256" key="7">
    <source>
        <dbReference type="ARBA" id="ARBA00048045"/>
    </source>
</evidence>
<comment type="cofactor">
    <cofactor evidence="8">
        <name>Zn(2+)</name>
        <dbReference type="ChEBI" id="CHEBI:29105"/>
    </cofactor>
    <text evidence="8">Binds 1 zinc ion per subunit.</text>
</comment>
<evidence type="ECO:0000256" key="1">
    <source>
        <dbReference type="ARBA" id="ARBA00010669"/>
    </source>
</evidence>
<reference evidence="11" key="1">
    <citation type="submission" date="2017-02" db="EMBL/GenBank/DDBJ databases">
        <authorList>
            <person name="Varghese N."/>
            <person name="Submissions S."/>
        </authorList>
    </citation>
    <scope>NUCLEOTIDE SEQUENCE [LARGE SCALE GENOMIC DNA]</scope>
    <source>
        <strain evidence="11">DSM 22270</strain>
    </source>
</reference>
<protein>
    <recommendedName>
        <fullName evidence="8">tRNA-specific adenosine deaminase</fullName>
        <ecNumber evidence="8">3.5.4.33</ecNumber>
    </recommendedName>
</protein>
<comment type="function">
    <text evidence="8">Catalyzes the deamination of adenosine to inosine at the wobble position 34 of tRNA(Arg2).</text>
</comment>
<dbReference type="GO" id="GO:0008270">
    <property type="term" value="F:zinc ion binding"/>
    <property type="evidence" value="ECO:0007669"/>
    <property type="project" value="UniProtKB-UniRule"/>
</dbReference>
<feature type="binding site" evidence="8">
    <location>
        <position position="74"/>
    </location>
    <ligand>
        <name>Zn(2+)</name>
        <dbReference type="ChEBI" id="CHEBI:29105"/>
        <note>catalytic</note>
    </ligand>
</feature>
<evidence type="ECO:0000313" key="10">
    <source>
        <dbReference type="EMBL" id="SKC14023.1"/>
    </source>
</evidence>
<comment type="subunit">
    <text evidence="2 8">Homodimer.</text>
</comment>
<dbReference type="PROSITE" id="PS00903">
    <property type="entry name" value="CYT_DCMP_DEAMINASES_1"/>
    <property type="match status" value="1"/>
</dbReference>
<dbReference type="Pfam" id="PF00383">
    <property type="entry name" value="dCMP_cyt_deam_1"/>
    <property type="match status" value="1"/>
</dbReference>
<evidence type="ECO:0000256" key="8">
    <source>
        <dbReference type="HAMAP-Rule" id="MF_00972"/>
    </source>
</evidence>